<dbReference type="Proteomes" id="UP000617402">
    <property type="component" value="Unassembled WGS sequence"/>
</dbReference>
<sequence>MNKWSEPFLDKRIEEAVREMVENSPTPDLEASWSKFEQKLQERSLPTKPSVKVPAKHWKWAVAAAAALVIGSSLAVGLPGRHGDEQKVASLSSNVVAGSANTAKTEAAKTTPEPSSDTSSTASPVIQNNQSPVETFPLTTQPAPEAEKTPAIIAETTKATEPIAKNKTSVSPKAEDSTLTSTEIQKDIPLLASASVDKPEVDEKSSLRMGIMAMAEQPLAKSAPPPVKTISLEPTYIPAGYQLASTSESNNTGENEKELRYTGTGSTYFRLSATINPSVESPSTIPEKNRYVENRTTQSSPGKLILGKDGFVQIDWEREGVYYRLEGNLPKEEAEKVAQSIK</sequence>
<dbReference type="InterPro" id="IPR025377">
    <property type="entry name" value="DUF4367"/>
</dbReference>
<dbReference type="Pfam" id="PF14285">
    <property type="entry name" value="DUF4367"/>
    <property type="match status" value="1"/>
</dbReference>
<comment type="caution">
    <text evidence="3">The sequence shown here is derived from an EMBL/GenBank/DDBJ whole genome shotgun (WGS) entry which is preliminary data.</text>
</comment>
<gene>
    <name evidence="3" type="ORF">H1S01_14085</name>
</gene>
<evidence type="ECO:0000313" key="4">
    <source>
        <dbReference type="Proteomes" id="UP000617402"/>
    </source>
</evidence>
<feature type="compositionally biased region" description="Low complexity" evidence="1">
    <location>
        <begin position="100"/>
        <end position="124"/>
    </location>
</feature>
<name>A0ABR7T6Y2_HELCL</name>
<dbReference type="EMBL" id="JACVHF010000016">
    <property type="protein sequence ID" value="MBC9785619.1"/>
    <property type="molecule type" value="Genomic_DNA"/>
</dbReference>
<keyword evidence="4" id="KW-1185">Reference proteome</keyword>
<reference evidence="3 4" key="1">
    <citation type="submission" date="2020-07" db="EMBL/GenBank/DDBJ databases">
        <title>Draft whole-genome sequence of Heliobacterium chlorum DSM 3682, type strain.</title>
        <authorList>
            <person name="Kyndt J.A."/>
            <person name="Meyer T.E."/>
            <person name="Imhoff J.F."/>
        </authorList>
    </citation>
    <scope>NUCLEOTIDE SEQUENCE [LARGE SCALE GENOMIC DNA]</scope>
    <source>
        <strain evidence="3 4">DSM 3682</strain>
    </source>
</reference>
<feature type="compositionally biased region" description="Polar residues" evidence="1">
    <location>
        <begin position="166"/>
        <end position="181"/>
    </location>
</feature>
<feature type="region of interest" description="Disordered" evidence="1">
    <location>
        <begin position="99"/>
        <end position="181"/>
    </location>
</feature>
<organism evidence="3 4">
    <name type="scientific">Heliobacterium chlorum</name>
    <dbReference type="NCBI Taxonomy" id="2698"/>
    <lineage>
        <taxon>Bacteria</taxon>
        <taxon>Bacillati</taxon>
        <taxon>Bacillota</taxon>
        <taxon>Clostridia</taxon>
        <taxon>Eubacteriales</taxon>
        <taxon>Heliobacteriaceae</taxon>
        <taxon>Heliobacterium</taxon>
    </lineage>
</organism>
<evidence type="ECO:0000256" key="1">
    <source>
        <dbReference type="SAM" id="MobiDB-lite"/>
    </source>
</evidence>
<proteinExistence type="predicted"/>
<protein>
    <submittedName>
        <fullName evidence="3">DUF4367 domain-containing protein</fullName>
    </submittedName>
</protein>
<evidence type="ECO:0000313" key="3">
    <source>
        <dbReference type="EMBL" id="MBC9785619.1"/>
    </source>
</evidence>
<feature type="domain" description="DUF4367" evidence="2">
    <location>
        <begin position="232"/>
        <end position="341"/>
    </location>
</feature>
<feature type="compositionally biased region" description="Polar residues" evidence="1">
    <location>
        <begin position="125"/>
        <end position="142"/>
    </location>
</feature>
<evidence type="ECO:0000259" key="2">
    <source>
        <dbReference type="Pfam" id="PF14285"/>
    </source>
</evidence>
<accession>A0ABR7T6Y2</accession>
<dbReference type="RefSeq" id="WP_188041069.1">
    <property type="nucleotide sequence ID" value="NZ_JACVHF010000016.1"/>
</dbReference>